<name>A0A9Q1GA55_SYNKA</name>
<comment type="caution">
    <text evidence="2">The sequence shown here is derived from an EMBL/GenBank/DDBJ whole genome shotgun (WGS) entry which is preliminary data.</text>
</comment>
<reference evidence="2" key="1">
    <citation type="journal article" date="2023" name="Science">
        <title>Genome structures resolve the early diversification of teleost fishes.</title>
        <authorList>
            <person name="Parey E."/>
            <person name="Louis A."/>
            <person name="Montfort J."/>
            <person name="Bouchez O."/>
            <person name="Roques C."/>
            <person name="Iampietro C."/>
            <person name="Lluch J."/>
            <person name="Castinel A."/>
            <person name="Donnadieu C."/>
            <person name="Desvignes T."/>
            <person name="Floi Bucao C."/>
            <person name="Jouanno E."/>
            <person name="Wen M."/>
            <person name="Mejri S."/>
            <person name="Dirks R."/>
            <person name="Jansen H."/>
            <person name="Henkel C."/>
            <person name="Chen W.J."/>
            <person name="Zahm M."/>
            <person name="Cabau C."/>
            <person name="Klopp C."/>
            <person name="Thompson A.W."/>
            <person name="Robinson-Rechavi M."/>
            <person name="Braasch I."/>
            <person name="Lecointre G."/>
            <person name="Bobe J."/>
            <person name="Postlethwait J.H."/>
            <person name="Berthelot C."/>
            <person name="Roest Crollius H."/>
            <person name="Guiguen Y."/>
        </authorList>
    </citation>
    <scope>NUCLEOTIDE SEQUENCE</scope>
    <source>
        <strain evidence="2">WJC10195</strain>
    </source>
</reference>
<evidence type="ECO:0000313" key="2">
    <source>
        <dbReference type="EMBL" id="KAJ8379746.1"/>
    </source>
</evidence>
<organism evidence="2 3">
    <name type="scientific">Synaphobranchus kaupii</name>
    <name type="common">Kaup's arrowtooth eel</name>
    <dbReference type="NCBI Taxonomy" id="118154"/>
    <lineage>
        <taxon>Eukaryota</taxon>
        <taxon>Metazoa</taxon>
        <taxon>Chordata</taxon>
        <taxon>Craniata</taxon>
        <taxon>Vertebrata</taxon>
        <taxon>Euteleostomi</taxon>
        <taxon>Actinopterygii</taxon>
        <taxon>Neopterygii</taxon>
        <taxon>Teleostei</taxon>
        <taxon>Anguilliformes</taxon>
        <taxon>Synaphobranchidae</taxon>
        <taxon>Synaphobranchus</taxon>
    </lineage>
</organism>
<sequence>MIQPLQLLCVGEGRLKQWQEGGRHVLFRARLLELLTVKPSKTFLQQLQAGHSLWTLELLDIVRLVNHQRQTQLRPVDAKGPRHRTVSARTVQPVDRKSQTRYEPELLEHVETAQFDSYVSFIPANHTTPGVPTEA</sequence>
<dbReference type="EMBL" id="JAINUF010000001">
    <property type="protein sequence ID" value="KAJ8379746.1"/>
    <property type="molecule type" value="Genomic_DNA"/>
</dbReference>
<dbReference type="Proteomes" id="UP001152622">
    <property type="component" value="Chromosome 1"/>
</dbReference>
<accession>A0A9Q1GA55</accession>
<evidence type="ECO:0000313" key="3">
    <source>
        <dbReference type="Proteomes" id="UP001152622"/>
    </source>
</evidence>
<gene>
    <name evidence="2" type="ORF">SKAU_G00005240</name>
</gene>
<keyword evidence="3" id="KW-1185">Reference proteome</keyword>
<evidence type="ECO:0000256" key="1">
    <source>
        <dbReference type="SAM" id="MobiDB-lite"/>
    </source>
</evidence>
<dbReference type="AlphaFoldDB" id="A0A9Q1GA55"/>
<protein>
    <submittedName>
        <fullName evidence="2">Uncharacterized protein</fullName>
    </submittedName>
</protein>
<feature type="region of interest" description="Disordered" evidence="1">
    <location>
        <begin position="73"/>
        <end position="101"/>
    </location>
</feature>
<proteinExistence type="predicted"/>